<keyword evidence="4" id="KW-1185">Reference proteome</keyword>
<dbReference type="EMBL" id="CAJOBR010006868">
    <property type="protein sequence ID" value="CAF4852664.1"/>
    <property type="molecule type" value="Genomic_DNA"/>
</dbReference>
<comment type="caution">
    <text evidence="2">The sequence shown here is derived from an EMBL/GenBank/DDBJ whole genome shotgun (WGS) entry which is preliminary data.</text>
</comment>
<sequence>MLSQLRRGHHHEFDGDPMSARPINAYGERWRSP</sequence>
<organism evidence="2 4">
    <name type="scientific">Rotaria socialis</name>
    <dbReference type="NCBI Taxonomy" id="392032"/>
    <lineage>
        <taxon>Eukaryota</taxon>
        <taxon>Metazoa</taxon>
        <taxon>Spiralia</taxon>
        <taxon>Gnathifera</taxon>
        <taxon>Rotifera</taxon>
        <taxon>Eurotatoria</taxon>
        <taxon>Bdelloidea</taxon>
        <taxon>Philodinida</taxon>
        <taxon>Philodinidae</taxon>
        <taxon>Rotaria</taxon>
    </lineage>
</organism>
<proteinExistence type="predicted"/>
<feature type="region of interest" description="Disordered" evidence="1">
    <location>
        <begin position="1"/>
        <end position="33"/>
    </location>
</feature>
<feature type="non-terminal residue" evidence="2">
    <location>
        <position position="33"/>
    </location>
</feature>
<reference evidence="2" key="1">
    <citation type="submission" date="2021-02" db="EMBL/GenBank/DDBJ databases">
        <authorList>
            <person name="Nowell W R."/>
        </authorList>
    </citation>
    <scope>NUCLEOTIDE SEQUENCE</scope>
</reference>
<gene>
    <name evidence="3" type="ORF">QYT958_LOCUS27298</name>
    <name evidence="2" type="ORF">UJA718_LOCUS11870</name>
</gene>
<dbReference type="EMBL" id="CAJOBP010001492">
    <property type="protein sequence ID" value="CAF4288687.1"/>
    <property type="molecule type" value="Genomic_DNA"/>
</dbReference>
<dbReference type="AlphaFoldDB" id="A0A820H3P9"/>
<dbReference type="Proteomes" id="UP000663848">
    <property type="component" value="Unassembled WGS sequence"/>
</dbReference>
<dbReference type="Proteomes" id="UP000663873">
    <property type="component" value="Unassembled WGS sequence"/>
</dbReference>
<evidence type="ECO:0000313" key="3">
    <source>
        <dbReference type="EMBL" id="CAF4852664.1"/>
    </source>
</evidence>
<evidence type="ECO:0000313" key="4">
    <source>
        <dbReference type="Proteomes" id="UP000663873"/>
    </source>
</evidence>
<evidence type="ECO:0000313" key="2">
    <source>
        <dbReference type="EMBL" id="CAF4288687.1"/>
    </source>
</evidence>
<feature type="compositionally biased region" description="Basic residues" evidence="1">
    <location>
        <begin position="1"/>
        <end position="10"/>
    </location>
</feature>
<accession>A0A820H3P9</accession>
<name>A0A820H3P9_9BILA</name>
<protein>
    <submittedName>
        <fullName evidence="2">Uncharacterized protein</fullName>
    </submittedName>
</protein>
<evidence type="ECO:0000256" key="1">
    <source>
        <dbReference type="SAM" id="MobiDB-lite"/>
    </source>
</evidence>